<feature type="signal peptide" evidence="1">
    <location>
        <begin position="1"/>
        <end position="22"/>
    </location>
</feature>
<evidence type="ECO:0008006" key="4">
    <source>
        <dbReference type="Google" id="ProtNLM"/>
    </source>
</evidence>
<proteinExistence type="predicted"/>
<evidence type="ECO:0000313" key="2">
    <source>
        <dbReference type="EMBL" id="KAK7819790.1"/>
    </source>
</evidence>
<dbReference type="EMBL" id="PKMF04000766">
    <property type="protein sequence ID" value="KAK7819790.1"/>
    <property type="molecule type" value="Genomic_DNA"/>
</dbReference>
<keyword evidence="1" id="KW-0732">Signal</keyword>
<feature type="chain" id="PRO_5043810550" description="Leucine-rich repeat-containing N-terminal plant-type domain-containing protein" evidence="1">
    <location>
        <begin position="23"/>
        <end position="118"/>
    </location>
</feature>
<gene>
    <name evidence="2" type="ORF">CFP56_039577</name>
</gene>
<organism evidence="2 3">
    <name type="scientific">Quercus suber</name>
    <name type="common">Cork oak</name>
    <dbReference type="NCBI Taxonomy" id="58331"/>
    <lineage>
        <taxon>Eukaryota</taxon>
        <taxon>Viridiplantae</taxon>
        <taxon>Streptophyta</taxon>
        <taxon>Embryophyta</taxon>
        <taxon>Tracheophyta</taxon>
        <taxon>Spermatophyta</taxon>
        <taxon>Magnoliopsida</taxon>
        <taxon>eudicotyledons</taxon>
        <taxon>Gunneridae</taxon>
        <taxon>Pentapetalae</taxon>
        <taxon>rosids</taxon>
        <taxon>fabids</taxon>
        <taxon>Fagales</taxon>
        <taxon>Fagaceae</taxon>
        <taxon>Quercus</taxon>
    </lineage>
</organism>
<comment type="caution">
    <text evidence="2">The sequence shown here is derived from an EMBL/GenBank/DDBJ whole genome shotgun (WGS) entry which is preliminary data.</text>
</comment>
<name>A0AAW0IZF1_QUESU</name>
<evidence type="ECO:0000256" key="1">
    <source>
        <dbReference type="SAM" id="SignalP"/>
    </source>
</evidence>
<evidence type="ECO:0000313" key="3">
    <source>
        <dbReference type="Proteomes" id="UP000237347"/>
    </source>
</evidence>
<keyword evidence="3" id="KW-1185">Reference proteome</keyword>
<accession>A0AAW0IZF1</accession>
<dbReference type="InterPro" id="IPR032675">
    <property type="entry name" value="LRR_dom_sf"/>
</dbReference>
<dbReference type="Gene3D" id="3.80.10.10">
    <property type="entry name" value="Ribonuclease Inhibitor"/>
    <property type="match status" value="1"/>
</dbReference>
<dbReference type="AlphaFoldDB" id="A0AAW0IZF1"/>
<reference evidence="2 3" key="1">
    <citation type="journal article" date="2018" name="Sci. Data">
        <title>The draft genome sequence of cork oak.</title>
        <authorList>
            <person name="Ramos A.M."/>
            <person name="Usie A."/>
            <person name="Barbosa P."/>
            <person name="Barros P.M."/>
            <person name="Capote T."/>
            <person name="Chaves I."/>
            <person name="Simoes F."/>
            <person name="Abreu I."/>
            <person name="Carrasquinho I."/>
            <person name="Faro C."/>
            <person name="Guimaraes J.B."/>
            <person name="Mendonca D."/>
            <person name="Nobrega F."/>
            <person name="Rodrigues L."/>
            <person name="Saibo N.J.M."/>
            <person name="Varela M.C."/>
            <person name="Egas C."/>
            <person name="Matos J."/>
            <person name="Miguel C.M."/>
            <person name="Oliveira M.M."/>
            <person name="Ricardo C.P."/>
            <person name="Goncalves S."/>
        </authorList>
    </citation>
    <scope>NUCLEOTIDE SEQUENCE [LARGE SCALE GENOMIC DNA]</scope>
    <source>
        <strain evidence="3">cv. HL8</strain>
    </source>
</reference>
<dbReference type="Proteomes" id="UP000237347">
    <property type="component" value="Unassembled WGS sequence"/>
</dbReference>
<protein>
    <recommendedName>
        <fullName evidence="4">Leucine-rich repeat-containing N-terminal plant-type domain-containing protein</fullName>
    </recommendedName>
</protein>
<sequence>MASKVSISVVVVSWVLCVFMHSTNMFIAAASVAASESSLEAKALRESGWWSHRSNETSSNHCQWNEIRCSDDGSVTEIDMGGIYLGDNIIRKFNFSSFPNLVRLYLWNAGLRGASLNR</sequence>